<dbReference type="EMBL" id="JBBHLI010000011">
    <property type="protein sequence ID" value="MEK9502473.1"/>
    <property type="molecule type" value="Genomic_DNA"/>
</dbReference>
<name>A0ABU9ECM0_9BACT</name>
<dbReference type="Proteomes" id="UP001484239">
    <property type="component" value="Unassembled WGS sequence"/>
</dbReference>
<gene>
    <name evidence="1" type="ORF">WI372_15875</name>
</gene>
<evidence type="ECO:0000313" key="2">
    <source>
        <dbReference type="Proteomes" id="UP001484239"/>
    </source>
</evidence>
<keyword evidence="2" id="KW-1185">Reference proteome</keyword>
<dbReference type="RefSeq" id="WP_405278637.1">
    <property type="nucleotide sequence ID" value="NZ_CP144380.1"/>
</dbReference>
<sequence>MFDLDGTHLATLHLPSDLEVMDIRDGHLTGVVKDDFDVERVVVYRVNDGSN</sequence>
<proteinExistence type="predicted"/>
<protein>
    <submittedName>
        <fullName evidence="1">Uncharacterized protein</fullName>
    </submittedName>
</protein>
<evidence type="ECO:0000313" key="1">
    <source>
        <dbReference type="EMBL" id="MEK9502473.1"/>
    </source>
</evidence>
<comment type="caution">
    <text evidence="1">The sequence shown here is derived from an EMBL/GenBank/DDBJ whole genome shotgun (WGS) entry which is preliminary data.</text>
</comment>
<organism evidence="1 2">
    <name type="scientific">Gaopeijia maritima</name>
    <dbReference type="NCBI Taxonomy" id="3119007"/>
    <lineage>
        <taxon>Bacteria</taxon>
        <taxon>Pseudomonadati</taxon>
        <taxon>Gemmatimonadota</taxon>
        <taxon>Longimicrobiia</taxon>
        <taxon>Gaopeijiales</taxon>
        <taxon>Gaopeijiaceae</taxon>
        <taxon>Gaopeijia</taxon>
    </lineage>
</organism>
<reference evidence="1 2" key="1">
    <citation type="submission" date="2024-02" db="EMBL/GenBank/DDBJ databases">
        <title>A novel Gemmatimonadota bacterium.</title>
        <authorList>
            <person name="Du Z.-J."/>
            <person name="Ye Y.-Q."/>
        </authorList>
    </citation>
    <scope>NUCLEOTIDE SEQUENCE [LARGE SCALE GENOMIC DNA]</scope>
    <source>
        <strain evidence="1 2">DH-20</strain>
    </source>
</reference>
<accession>A0ABU9ECM0</accession>